<dbReference type="GO" id="GO:0045892">
    <property type="term" value="P:negative regulation of DNA-templated transcription"/>
    <property type="evidence" value="ECO:0007669"/>
    <property type="project" value="TreeGrafter"/>
</dbReference>
<evidence type="ECO:0000256" key="7">
    <source>
        <dbReference type="PIRSR" id="PIRSR602481-1"/>
    </source>
</evidence>
<keyword evidence="3 7" id="KW-0862">Zinc</keyword>
<dbReference type="EMBL" id="QNBC01000032">
    <property type="protein sequence ID" value="RKX66815.1"/>
    <property type="molecule type" value="Genomic_DNA"/>
</dbReference>
<keyword evidence="4" id="KW-0805">Transcription regulation</keyword>
<accession>A0A660S9A0</accession>
<keyword evidence="7" id="KW-0479">Metal-binding</keyword>
<dbReference type="PANTHER" id="PTHR33202">
    <property type="entry name" value="ZINC UPTAKE REGULATION PROTEIN"/>
    <property type="match status" value="1"/>
</dbReference>
<evidence type="ECO:0000256" key="8">
    <source>
        <dbReference type="PIRSR" id="PIRSR602481-2"/>
    </source>
</evidence>
<dbReference type="InterPro" id="IPR002481">
    <property type="entry name" value="FUR"/>
</dbReference>
<name>A0A660S9A0_UNCT6</name>
<evidence type="ECO:0000313" key="9">
    <source>
        <dbReference type="EMBL" id="RKX66815.1"/>
    </source>
</evidence>
<gene>
    <name evidence="9" type="ORF">DRP44_03365</name>
</gene>
<comment type="similarity">
    <text evidence="1">Belongs to the Fur family.</text>
</comment>
<feature type="binding site" evidence="7">
    <location>
        <position position="126"/>
    </location>
    <ligand>
        <name>Zn(2+)</name>
        <dbReference type="ChEBI" id="CHEBI:29105"/>
    </ligand>
</feature>
<comment type="cofactor">
    <cofactor evidence="8">
        <name>Mn(2+)</name>
        <dbReference type="ChEBI" id="CHEBI:29035"/>
    </cofactor>
    <cofactor evidence="8">
        <name>Fe(2+)</name>
        <dbReference type="ChEBI" id="CHEBI:29033"/>
    </cofactor>
    <text evidence="8">Binds 1 Mn(2+) or Fe(2+) ion per subunit.</text>
</comment>
<dbReference type="Pfam" id="PF01475">
    <property type="entry name" value="FUR"/>
    <property type="match status" value="1"/>
</dbReference>
<feature type="binding site" evidence="8">
    <location>
        <position position="118"/>
    </location>
    <ligand>
        <name>Fe cation</name>
        <dbReference type="ChEBI" id="CHEBI:24875"/>
    </ligand>
</feature>
<evidence type="ECO:0000256" key="6">
    <source>
        <dbReference type="ARBA" id="ARBA00023163"/>
    </source>
</evidence>
<keyword evidence="6" id="KW-0804">Transcription</keyword>
<dbReference type="InterPro" id="IPR036388">
    <property type="entry name" value="WH-like_DNA-bd_sf"/>
</dbReference>
<evidence type="ECO:0000313" key="10">
    <source>
        <dbReference type="Proteomes" id="UP000282321"/>
    </source>
</evidence>
<keyword evidence="2" id="KW-0678">Repressor</keyword>
<dbReference type="SUPFAM" id="SSF46785">
    <property type="entry name" value="Winged helix' DNA-binding domain"/>
    <property type="match status" value="1"/>
</dbReference>
<feature type="binding site" evidence="7">
    <location>
        <position position="90"/>
    </location>
    <ligand>
        <name>Zn(2+)</name>
        <dbReference type="ChEBI" id="CHEBI:29105"/>
    </ligand>
</feature>
<evidence type="ECO:0008006" key="11">
    <source>
        <dbReference type="Google" id="ProtNLM"/>
    </source>
</evidence>
<organism evidence="9 10">
    <name type="scientific">candidate division TA06 bacterium</name>
    <dbReference type="NCBI Taxonomy" id="2250710"/>
    <lineage>
        <taxon>Bacteria</taxon>
        <taxon>Bacteria division TA06</taxon>
    </lineage>
</organism>
<feature type="binding site" evidence="7">
    <location>
        <position position="93"/>
    </location>
    <ligand>
        <name>Zn(2+)</name>
        <dbReference type="ChEBI" id="CHEBI:29105"/>
    </ligand>
</feature>
<dbReference type="GO" id="GO:0008270">
    <property type="term" value="F:zinc ion binding"/>
    <property type="evidence" value="ECO:0007669"/>
    <property type="project" value="TreeGrafter"/>
</dbReference>
<feature type="binding site" evidence="8">
    <location>
        <position position="84"/>
    </location>
    <ligand>
        <name>Fe cation</name>
        <dbReference type="ChEBI" id="CHEBI:24875"/>
    </ligand>
</feature>
<evidence type="ECO:0000256" key="5">
    <source>
        <dbReference type="ARBA" id="ARBA00023125"/>
    </source>
</evidence>
<sequence>MINKALFARHGLRMTEQRELIYSTFVRMNGHQSVDSVYNECIKRGLRIGKTTIYRTLNLFVKLKLVDMLAIRGFPVLYETKKEHHHHFVCTKCHNIYDIKGCAIRGYMPGSKFHAKYHDIVFYGICDRCYNSDEKR</sequence>
<keyword evidence="5" id="KW-0238">DNA-binding</keyword>
<dbReference type="PANTHER" id="PTHR33202:SF7">
    <property type="entry name" value="FERRIC UPTAKE REGULATION PROTEIN"/>
    <property type="match status" value="1"/>
</dbReference>
<dbReference type="GO" id="GO:0000976">
    <property type="term" value="F:transcription cis-regulatory region binding"/>
    <property type="evidence" value="ECO:0007669"/>
    <property type="project" value="TreeGrafter"/>
</dbReference>
<evidence type="ECO:0000256" key="2">
    <source>
        <dbReference type="ARBA" id="ARBA00022491"/>
    </source>
</evidence>
<dbReference type="InterPro" id="IPR036390">
    <property type="entry name" value="WH_DNA-bd_sf"/>
</dbReference>
<dbReference type="CDD" id="cd07153">
    <property type="entry name" value="Fur_like"/>
    <property type="match status" value="1"/>
</dbReference>
<dbReference type="AlphaFoldDB" id="A0A660S9A0"/>
<evidence type="ECO:0000256" key="4">
    <source>
        <dbReference type="ARBA" id="ARBA00023015"/>
    </source>
</evidence>
<reference evidence="9 10" key="1">
    <citation type="submission" date="2018-06" db="EMBL/GenBank/DDBJ databases">
        <title>Extensive metabolic versatility and redundancy in microbially diverse, dynamic hydrothermal sediments.</title>
        <authorList>
            <person name="Dombrowski N."/>
            <person name="Teske A."/>
            <person name="Baker B.J."/>
        </authorList>
    </citation>
    <scope>NUCLEOTIDE SEQUENCE [LARGE SCALE GENOMIC DNA]</scope>
    <source>
        <strain evidence="9">B35_G9</strain>
    </source>
</reference>
<protein>
    <recommendedName>
        <fullName evidence="11">Transcriptional repressor</fullName>
    </recommendedName>
</protein>
<proteinExistence type="inferred from homology"/>
<dbReference type="GO" id="GO:0003700">
    <property type="term" value="F:DNA-binding transcription factor activity"/>
    <property type="evidence" value="ECO:0007669"/>
    <property type="project" value="InterPro"/>
</dbReference>
<keyword evidence="8" id="KW-0408">Iron</keyword>
<dbReference type="GO" id="GO:1900376">
    <property type="term" value="P:regulation of secondary metabolite biosynthetic process"/>
    <property type="evidence" value="ECO:0007669"/>
    <property type="project" value="TreeGrafter"/>
</dbReference>
<dbReference type="Proteomes" id="UP000282321">
    <property type="component" value="Unassembled WGS sequence"/>
</dbReference>
<evidence type="ECO:0000256" key="1">
    <source>
        <dbReference type="ARBA" id="ARBA00007957"/>
    </source>
</evidence>
<feature type="binding site" evidence="7">
    <location>
        <position position="129"/>
    </location>
    <ligand>
        <name>Zn(2+)</name>
        <dbReference type="ChEBI" id="CHEBI:29105"/>
    </ligand>
</feature>
<comment type="cofactor">
    <cofactor evidence="7">
        <name>Zn(2+)</name>
        <dbReference type="ChEBI" id="CHEBI:29105"/>
    </cofactor>
    <text evidence="7">Binds 1 zinc ion per subunit.</text>
</comment>
<evidence type="ECO:0000256" key="3">
    <source>
        <dbReference type="ARBA" id="ARBA00022833"/>
    </source>
</evidence>
<comment type="caution">
    <text evidence="9">The sequence shown here is derived from an EMBL/GenBank/DDBJ whole genome shotgun (WGS) entry which is preliminary data.</text>
</comment>
<dbReference type="InterPro" id="IPR043135">
    <property type="entry name" value="Fur_C"/>
</dbReference>
<dbReference type="Gene3D" id="1.10.10.10">
    <property type="entry name" value="Winged helix-like DNA-binding domain superfamily/Winged helix DNA-binding domain"/>
    <property type="match status" value="1"/>
</dbReference>
<dbReference type="Gene3D" id="3.30.1490.190">
    <property type="match status" value="1"/>
</dbReference>